<sequence>MRLPTSCLYREGRSDSVLVMEATLASRRGSRVGMYRKLNGTVLEIHNGGGRLPTAAYKETK</sequence>
<name>A0A1H2V4C2_9PROT</name>
<evidence type="ECO:0000313" key="2">
    <source>
        <dbReference type="EMBL" id="SDX29204.1"/>
    </source>
</evidence>
<proteinExistence type="predicted"/>
<evidence type="ECO:0000313" key="3">
    <source>
        <dbReference type="Proteomes" id="UP000183454"/>
    </source>
</evidence>
<dbReference type="Proteomes" id="UP000183454">
    <property type="component" value="Unassembled WGS sequence"/>
</dbReference>
<dbReference type="AlphaFoldDB" id="A0A1H2V4C2"/>
<protein>
    <submittedName>
        <fullName evidence="1">Uncharacterized protein</fullName>
    </submittedName>
</protein>
<dbReference type="RefSeq" id="WP_139297558.1">
    <property type="nucleotide sequence ID" value="NZ_FNNH01000019.1"/>
</dbReference>
<organism evidence="1 3">
    <name type="scientific">Nitrosomonas communis</name>
    <dbReference type="NCBI Taxonomy" id="44574"/>
    <lineage>
        <taxon>Bacteria</taxon>
        <taxon>Pseudomonadati</taxon>
        <taxon>Pseudomonadota</taxon>
        <taxon>Betaproteobacteria</taxon>
        <taxon>Nitrosomonadales</taxon>
        <taxon>Nitrosomonadaceae</taxon>
        <taxon>Nitrosomonas</taxon>
    </lineage>
</organism>
<accession>A0A1H2V4C2</accession>
<evidence type="ECO:0000313" key="1">
    <source>
        <dbReference type="EMBL" id="SDW63090.1"/>
    </source>
</evidence>
<dbReference type="EMBL" id="FNNH01000144">
    <property type="protein sequence ID" value="SDX29204.1"/>
    <property type="molecule type" value="Genomic_DNA"/>
</dbReference>
<dbReference type="EMBL" id="FNNH01000019">
    <property type="protein sequence ID" value="SDW63090.1"/>
    <property type="molecule type" value="Genomic_DNA"/>
</dbReference>
<gene>
    <name evidence="1" type="ORF">SAMN05421882_101946</name>
    <name evidence="2" type="ORF">SAMN05421882_11441</name>
</gene>
<reference evidence="1 3" key="1">
    <citation type="submission" date="2016-10" db="EMBL/GenBank/DDBJ databases">
        <authorList>
            <person name="de Groot N.N."/>
        </authorList>
    </citation>
    <scope>NUCLEOTIDE SEQUENCE [LARGE SCALE GENOMIC DNA]</scope>
    <source>
        <strain evidence="1 3">Nm110</strain>
    </source>
</reference>